<feature type="compositionally biased region" description="Basic and acidic residues" evidence="1">
    <location>
        <begin position="29"/>
        <end position="46"/>
    </location>
</feature>
<dbReference type="EMBL" id="CAJVPK010000007">
    <property type="protein sequence ID" value="CAG8432923.1"/>
    <property type="molecule type" value="Genomic_DNA"/>
</dbReference>
<accession>A0A9N8V0F8</accession>
<evidence type="ECO:0000313" key="2">
    <source>
        <dbReference type="EMBL" id="CAG8432923.1"/>
    </source>
</evidence>
<gene>
    <name evidence="2" type="ORF">DEBURN_LOCUS247</name>
</gene>
<feature type="region of interest" description="Disordered" evidence="1">
    <location>
        <begin position="1"/>
        <end position="57"/>
    </location>
</feature>
<proteinExistence type="predicted"/>
<organism evidence="2 3">
    <name type="scientific">Diversispora eburnea</name>
    <dbReference type="NCBI Taxonomy" id="1213867"/>
    <lineage>
        <taxon>Eukaryota</taxon>
        <taxon>Fungi</taxon>
        <taxon>Fungi incertae sedis</taxon>
        <taxon>Mucoromycota</taxon>
        <taxon>Glomeromycotina</taxon>
        <taxon>Glomeromycetes</taxon>
        <taxon>Diversisporales</taxon>
        <taxon>Diversisporaceae</taxon>
        <taxon>Diversispora</taxon>
    </lineage>
</organism>
<comment type="caution">
    <text evidence="2">The sequence shown here is derived from an EMBL/GenBank/DDBJ whole genome shotgun (WGS) entry which is preliminary data.</text>
</comment>
<keyword evidence="3" id="KW-1185">Reference proteome</keyword>
<evidence type="ECO:0000313" key="3">
    <source>
        <dbReference type="Proteomes" id="UP000789706"/>
    </source>
</evidence>
<name>A0A9N8V0F8_9GLOM</name>
<sequence>MSGLRNRYSRRSSYQHRPHQLQPHTRQHHSQEHRDSIKLSRIKDESDSGYTRKNVEC</sequence>
<feature type="compositionally biased region" description="Basic residues" evidence="1">
    <location>
        <begin position="7"/>
        <end position="19"/>
    </location>
</feature>
<evidence type="ECO:0000256" key="1">
    <source>
        <dbReference type="SAM" id="MobiDB-lite"/>
    </source>
</evidence>
<reference evidence="2" key="1">
    <citation type="submission" date="2021-06" db="EMBL/GenBank/DDBJ databases">
        <authorList>
            <person name="Kallberg Y."/>
            <person name="Tangrot J."/>
            <person name="Rosling A."/>
        </authorList>
    </citation>
    <scope>NUCLEOTIDE SEQUENCE</scope>
    <source>
        <strain evidence="2">AZ414A</strain>
    </source>
</reference>
<dbReference type="OrthoDB" id="10519586at2759"/>
<protein>
    <submittedName>
        <fullName evidence="2">6069_t:CDS:1</fullName>
    </submittedName>
</protein>
<dbReference type="AlphaFoldDB" id="A0A9N8V0F8"/>
<dbReference type="Proteomes" id="UP000789706">
    <property type="component" value="Unassembled WGS sequence"/>
</dbReference>